<dbReference type="EMBL" id="GL766524">
    <property type="protein sequence ID" value="EFZ15100.1"/>
    <property type="molecule type" value="Genomic_DNA"/>
</dbReference>
<sequence length="154" mass="17817">MLIFPCRRQMLMRLGEEASKSLLKNKCTYSSEIEKIRSICSDGTDKISEASSLMELIVEQCEDNNTLVIDNSGQLDINRIQEDKHEGRCIVNFSFVNRMQFKDWKLISYHRRGLLTQLFFKCQMCNYEDNIWSESINSQELDINTAAVAGTITM</sequence>
<gene>
    <name evidence="1" type="ORF">SINV_00866</name>
</gene>
<proteinExistence type="predicted"/>
<dbReference type="AlphaFoldDB" id="E9IWF2"/>
<organism>
    <name type="scientific">Solenopsis invicta</name>
    <name type="common">Red imported fire ant</name>
    <name type="synonym">Solenopsis wagneri</name>
    <dbReference type="NCBI Taxonomy" id="13686"/>
    <lineage>
        <taxon>Eukaryota</taxon>
        <taxon>Metazoa</taxon>
        <taxon>Ecdysozoa</taxon>
        <taxon>Arthropoda</taxon>
        <taxon>Hexapoda</taxon>
        <taxon>Insecta</taxon>
        <taxon>Pterygota</taxon>
        <taxon>Neoptera</taxon>
        <taxon>Endopterygota</taxon>
        <taxon>Hymenoptera</taxon>
        <taxon>Apocrita</taxon>
        <taxon>Aculeata</taxon>
        <taxon>Formicoidea</taxon>
        <taxon>Formicidae</taxon>
        <taxon>Myrmicinae</taxon>
        <taxon>Solenopsis</taxon>
    </lineage>
</organism>
<accession>E9IWF2</accession>
<feature type="non-terminal residue" evidence="1">
    <location>
        <position position="154"/>
    </location>
</feature>
<dbReference type="HOGENOM" id="CLU_1706463_0_0_1"/>
<reference evidence="1" key="1">
    <citation type="journal article" date="2011" name="Proc. Natl. Acad. Sci. U.S.A.">
        <title>The genome of the fire ant Solenopsis invicta.</title>
        <authorList>
            <person name="Wurm Y."/>
            <person name="Wang J."/>
            <person name="Riba-Grognuz O."/>
            <person name="Corona M."/>
            <person name="Nygaard S."/>
            <person name="Hunt B.G."/>
            <person name="Ingram K.K."/>
            <person name="Falquet L."/>
            <person name="Nipitwattanaphon M."/>
            <person name="Gotzek D."/>
            <person name="Dijkstra M.B."/>
            <person name="Oettler J."/>
            <person name="Comtesse F."/>
            <person name="Shih C.J."/>
            <person name="Wu W.J."/>
            <person name="Yang C.C."/>
            <person name="Thomas J."/>
            <person name="Beaudoing E."/>
            <person name="Pradervand S."/>
            <person name="Flegel V."/>
            <person name="Cook E.D."/>
            <person name="Fabbretti R."/>
            <person name="Stockinger H."/>
            <person name="Long L."/>
            <person name="Farmerie W.G."/>
            <person name="Oakey J."/>
            <person name="Boomsma J.J."/>
            <person name="Pamilo P."/>
            <person name="Yi S.V."/>
            <person name="Heinze J."/>
            <person name="Goodisman M.A."/>
            <person name="Farinelli L."/>
            <person name="Harshman K."/>
            <person name="Hulo N."/>
            <person name="Cerutti L."/>
            <person name="Xenarios I."/>
            <person name="Shoemaker D."/>
            <person name="Keller L."/>
        </authorList>
    </citation>
    <scope>NUCLEOTIDE SEQUENCE [LARGE SCALE GENOMIC DNA]</scope>
</reference>
<protein>
    <submittedName>
        <fullName evidence="1">Uncharacterized protein</fullName>
    </submittedName>
</protein>
<evidence type="ECO:0000313" key="1">
    <source>
        <dbReference type="EMBL" id="EFZ15100.1"/>
    </source>
</evidence>
<name>E9IWF2_SOLIN</name>